<sequence length="226" mass="24716">MAHAYPGRTSARHPGWPARLGPLRVRAGVVAVRPVRLRDGGAWSAIRIRDEQYLAPWEPTMPGSWAERHAPGEWPARWLQLRAAGRRGTALPFAVTLDDRFVGHVMVGNVVREPLLSAYVGYWVDSAVAGGGVITAAVALVVDHCFSRVGLHRVEATVRPENAASLRVLEKLGFREEGLFRRYLDVDGAWRDHACFALTADELRPGGLTGRLLAAGRAERVHTAPA</sequence>
<dbReference type="Pfam" id="PF13302">
    <property type="entry name" value="Acetyltransf_3"/>
    <property type="match status" value="1"/>
</dbReference>
<dbReference type="PROSITE" id="PS51186">
    <property type="entry name" value="GNAT"/>
    <property type="match status" value="1"/>
</dbReference>
<dbReference type="InterPro" id="IPR016181">
    <property type="entry name" value="Acyl_CoA_acyltransferase"/>
</dbReference>
<evidence type="ECO:0000313" key="6">
    <source>
        <dbReference type="Proteomes" id="UP000321261"/>
    </source>
</evidence>
<dbReference type="GO" id="GO:0008999">
    <property type="term" value="F:protein-N-terminal-alanine acetyltransferase activity"/>
    <property type="evidence" value="ECO:0007669"/>
    <property type="project" value="TreeGrafter"/>
</dbReference>
<dbReference type="InterPro" id="IPR051531">
    <property type="entry name" value="N-acetyltransferase"/>
</dbReference>
<evidence type="ECO:0000256" key="1">
    <source>
        <dbReference type="ARBA" id="ARBA00022679"/>
    </source>
</evidence>
<comment type="caution">
    <text evidence="5">The sequence shown here is derived from an EMBL/GenBank/DDBJ whole genome shotgun (WGS) entry which is preliminary data.</text>
</comment>
<name>A0A561SP40_9PSEU</name>
<keyword evidence="6" id="KW-1185">Reference proteome</keyword>
<keyword evidence="1 5" id="KW-0808">Transferase</keyword>
<dbReference type="RefSeq" id="WP_147255942.1">
    <property type="nucleotide sequence ID" value="NZ_VIWU01000001.1"/>
</dbReference>
<dbReference type="Gene3D" id="3.40.630.30">
    <property type="match status" value="1"/>
</dbReference>
<accession>A0A561SP40</accession>
<dbReference type="PANTHER" id="PTHR43792">
    <property type="entry name" value="GNAT FAMILY, PUTATIVE (AFU_ORTHOLOGUE AFUA_3G00765)-RELATED-RELATED"/>
    <property type="match status" value="1"/>
</dbReference>
<evidence type="ECO:0000256" key="3">
    <source>
        <dbReference type="ARBA" id="ARBA00038502"/>
    </source>
</evidence>
<evidence type="ECO:0000256" key="2">
    <source>
        <dbReference type="ARBA" id="ARBA00023315"/>
    </source>
</evidence>
<dbReference type="InterPro" id="IPR000182">
    <property type="entry name" value="GNAT_dom"/>
</dbReference>
<dbReference type="AlphaFoldDB" id="A0A561SP40"/>
<proteinExistence type="inferred from homology"/>
<dbReference type="OrthoDB" id="5242221at2"/>
<evidence type="ECO:0000313" key="5">
    <source>
        <dbReference type="EMBL" id="TWF76627.1"/>
    </source>
</evidence>
<dbReference type="Proteomes" id="UP000321261">
    <property type="component" value="Unassembled WGS sequence"/>
</dbReference>
<protein>
    <submittedName>
        <fullName evidence="5">Ribosomal-protein-alanine N-acetyltransferase</fullName>
    </submittedName>
</protein>
<dbReference type="PANTHER" id="PTHR43792:SF8">
    <property type="entry name" value="[RIBOSOMAL PROTEIN US5]-ALANINE N-ACETYLTRANSFERASE"/>
    <property type="match status" value="1"/>
</dbReference>
<dbReference type="GO" id="GO:0005737">
    <property type="term" value="C:cytoplasm"/>
    <property type="evidence" value="ECO:0007669"/>
    <property type="project" value="TreeGrafter"/>
</dbReference>
<dbReference type="SUPFAM" id="SSF55729">
    <property type="entry name" value="Acyl-CoA N-acyltransferases (Nat)"/>
    <property type="match status" value="1"/>
</dbReference>
<keyword evidence="2" id="KW-0012">Acyltransferase</keyword>
<feature type="domain" description="N-acetyltransferase" evidence="4">
    <location>
        <begin position="44"/>
        <end position="201"/>
    </location>
</feature>
<comment type="similarity">
    <text evidence="3">Belongs to the acetyltransferase family. RimJ subfamily.</text>
</comment>
<reference evidence="5 6" key="1">
    <citation type="submission" date="2019-06" db="EMBL/GenBank/DDBJ databases">
        <title>Sequencing the genomes of 1000 actinobacteria strains.</title>
        <authorList>
            <person name="Klenk H.-P."/>
        </authorList>
    </citation>
    <scope>NUCLEOTIDE SEQUENCE [LARGE SCALE GENOMIC DNA]</scope>
    <source>
        <strain evidence="5 6">DSM 45671</strain>
    </source>
</reference>
<gene>
    <name evidence="5" type="ORF">FHX44_112521</name>
</gene>
<evidence type="ECO:0000259" key="4">
    <source>
        <dbReference type="PROSITE" id="PS51186"/>
    </source>
</evidence>
<dbReference type="EMBL" id="VIWU01000001">
    <property type="protein sequence ID" value="TWF76627.1"/>
    <property type="molecule type" value="Genomic_DNA"/>
</dbReference>
<organism evidence="5 6">
    <name type="scientific">Pseudonocardia hierapolitana</name>
    <dbReference type="NCBI Taxonomy" id="1128676"/>
    <lineage>
        <taxon>Bacteria</taxon>
        <taxon>Bacillati</taxon>
        <taxon>Actinomycetota</taxon>
        <taxon>Actinomycetes</taxon>
        <taxon>Pseudonocardiales</taxon>
        <taxon>Pseudonocardiaceae</taxon>
        <taxon>Pseudonocardia</taxon>
    </lineage>
</organism>